<dbReference type="CDD" id="cd00093">
    <property type="entry name" value="HTH_XRE"/>
    <property type="match status" value="1"/>
</dbReference>
<accession>A0A1N7KJ49</accession>
<dbReference type="Gene3D" id="1.10.260.40">
    <property type="entry name" value="lambda repressor-like DNA-binding domains"/>
    <property type="match status" value="1"/>
</dbReference>
<keyword evidence="2" id="KW-0238">DNA-binding</keyword>
<dbReference type="SMART" id="SM00530">
    <property type="entry name" value="HTH_XRE"/>
    <property type="match status" value="1"/>
</dbReference>
<dbReference type="InterPro" id="IPR010982">
    <property type="entry name" value="Lambda_DNA-bd_dom_sf"/>
</dbReference>
<reference evidence="5 6" key="1">
    <citation type="submission" date="2017-01" db="EMBL/GenBank/DDBJ databases">
        <authorList>
            <person name="Mah S.A."/>
            <person name="Swanson W.J."/>
            <person name="Moy G.W."/>
            <person name="Vacquier V.D."/>
        </authorList>
    </citation>
    <scope>NUCLEOTIDE SEQUENCE [LARGE SCALE GENOMIC DNA]</scope>
    <source>
        <strain evidence="5 6">DSM 26375</strain>
    </source>
</reference>
<keyword evidence="3" id="KW-0804">Transcription</keyword>
<sequence length="429" mass="45598">MPLNALTGTRIREHRTRTGLRQSELAQAVGVSASYLNLIEHNRRRVAGDLLERIALALGVSADALQGVDDADTGAALREAAAAAGVAAELDRAEEFAGRYPGWAALVATQNRRIAQLEQAVEALSDRMSQDPHLSAGLHELLSAATSVRSTAAILADTPDIEPEWRARFERNLAEDTARLANGAEALVGYLDGVAAQETGIASPQEELESWLAAQGWHLPSLEAGGDPASVLEGASELASRAARQMARDWLETYAQDARALPLPGFLAAIRRDGMDPGRLAARFGATPAMVFRRLATLPPDTGPLGVVICDGSGTLVFRKPLPGFPVPRFGAACPLWPLYDALCRPGQPVQARIEVAGRLAAGFDAWAWGSFEHPRGFAAPGVMRAYMLLQPASGDGAPRRPVGTSCRICPRDDCTARREPAITGEGTL</sequence>
<dbReference type="PANTHER" id="PTHR46797:SF23">
    <property type="entry name" value="HTH-TYPE TRANSCRIPTIONAL REGULATOR SUTR"/>
    <property type="match status" value="1"/>
</dbReference>
<dbReference type="PANTHER" id="PTHR46797">
    <property type="entry name" value="HTH-TYPE TRANSCRIPTIONAL REGULATOR"/>
    <property type="match status" value="1"/>
</dbReference>
<dbReference type="PROSITE" id="PS50943">
    <property type="entry name" value="HTH_CROC1"/>
    <property type="match status" value="1"/>
</dbReference>
<evidence type="ECO:0000256" key="2">
    <source>
        <dbReference type="ARBA" id="ARBA00023125"/>
    </source>
</evidence>
<dbReference type="EMBL" id="FTOT01000001">
    <property type="protein sequence ID" value="SIS61524.1"/>
    <property type="molecule type" value="Genomic_DNA"/>
</dbReference>
<dbReference type="SUPFAM" id="SSF47413">
    <property type="entry name" value="lambda repressor-like DNA-binding domains"/>
    <property type="match status" value="1"/>
</dbReference>
<name>A0A1N7KJ49_9RHOB</name>
<keyword evidence="6" id="KW-1185">Reference proteome</keyword>
<evidence type="ECO:0000256" key="3">
    <source>
        <dbReference type="ARBA" id="ARBA00023163"/>
    </source>
</evidence>
<gene>
    <name evidence="5" type="ORF">SAMN05421774_101471</name>
</gene>
<dbReference type="RefSeq" id="WP_076528300.1">
    <property type="nucleotide sequence ID" value="NZ_BMEH01000001.1"/>
</dbReference>
<dbReference type="InterPro" id="IPR050807">
    <property type="entry name" value="TransReg_Diox_bact_type"/>
</dbReference>
<feature type="domain" description="HTH cro/C1-type" evidence="4">
    <location>
        <begin position="11"/>
        <end position="65"/>
    </location>
</feature>
<dbReference type="AlphaFoldDB" id="A0A1N7KJ49"/>
<proteinExistence type="predicted"/>
<evidence type="ECO:0000259" key="4">
    <source>
        <dbReference type="PROSITE" id="PS50943"/>
    </source>
</evidence>
<dbReference type="GO" id="GO:0005829">
    <property type="term" value="C:cytosol"/>
    <property type="evidence" value="ECO:0007669"/>
    <property type="project" value="TreeGrafter"/>
</dbReference>
<dbReference type="STRING" id="1086013.SAMN05421774_101471"/>
<dbReference type="Pfam" id="PF01381">
    <property type="entry name" value="HTH_3"/>
    <property type="match status" value="1"/>
</dbReference>
<dbReference type="GO" id="GO:0003700">
    <property type="term" value="F:DNA-binding transcription factor activity"/>
    <property type="evidence" value="ECO:0007669"/>
    <property type="project" value="TreeGrafter"/>
</dbReference>
<protein>
    <recommendedName>
        <fullName evidence="4">HTH cro/C1-type domain-containing protein</fullName>
    </recommendedName>
</protein>
<evidence type="ECO:0000313" key="6">
    <source>
        <dbReference type="Proteomes" id="UP000186141"/>
    </source>
</evidence>
<evidence type="ECO:0000256" key="1">
    <source>
        <dbReference type="ARBA" id="ARBA00023015"/>
    </source>
</evidence>
<evidence type="ECO:0000313" key="5">
    <source>
        <dbReference type="EMBL" id="SIS61524.1"/>
    </source>
</evidence>
<dbReference type="OrthoDB" id="7790108at2"/>
<organism evidence="5 6">
    <name type="scientific">Gemmobacter megaterium</name>
    <dbReference type="NCBI Taxonomy" id="1086013"/>
    <lineage>
        <taxon>Bacteria</taxon>
        <taxon>Pseudomonadati</taxon>
        <taxon>Pseudomonadota</taxon>
        <taxon>Alphaproteobacteria</taxon>
        <taxon>Rhodobacterales</taxon>
        <taxon>Paracoccaceae</taxon>
        <taxon>Gemmobacter</taxon>
    </lineage>
</organism>
<dbReference type="InterPro" id="IPR001387">
    <property type="entry name" value="Cro/C1-type_HTH"/>
</dbReference>
<dbReference type="Proteomes" id="UP000186141">
    <property type="component" value="Unassembled WGS sequence"/>
</dbReference>
<dbReference type="GO" id="GO:0003677">
    <property type="term" value="F:DNA binding"/>
    <property type="evidence" value="ECO:0007669"/>
    <property type="project" value="UniProtKB-KW"/>
</dbReference>
<keyword evidence="1" id="KW-0805">Transcription regulation</keyword>